<evidence type="ECO:0000313" key="2">
    <source>
        <dbReference type="EMBL" id="MFI7873384.1"/>
    </source>
</evidence>
<keyword evidence="1" id="KW-0472">Membrane</keyword>
<dbReference type="InterPro" id="IPR039708">
    <property type="entry name" value="MT1774/Rv1733c-like"/>
</dbReference>
<protein>
    <recommendedName>
        <fullName evidence="4">Integral membrane protein</fullName>
    </recommendedName>
</protein>
<comment type="caution">
    <text evidence="2">The sequence shown here is derived from an EMBL/GenBank/DDBJ whole genome shotgun (WGS) entry which is preliminary data.</text>
</comment>
<dbReference type="PANTHER" id="PTHR42305:SF1">
    <property type="entry name" value="MEMBRANE PROTEIN RV1733C-RELATED"/>
    <property type="match status" value="1"/>
</dbReference>
<dbReference type="Proteomes" id="UP001614264">
    <property type="component" value="Unassembled WGS sequence"/>
</dbReference>
<name>A0ABW8BEC4_9ACTN</name>
<gene>
    <name evidence="2" type="ORF">AB4829_22585</name>
</gene>
<feature type="transmembrane region" description="Helical" evidence="1">
    <location>
        <begin position="140"/>
        <end position="166"/>
    </location>
</feature>
<dbReference type="EMBL" id="JBITPR010000045">
    <property type="protein sequence ID" value="MFI7873384.1"/>
    <property type="molecule type" value="Genomic_DNA"/>
</dbReference>
<organism evidence="2 3">
    <name type="scientific">Streptomyces salinarius</name>
    <dbReference type="NCBI Taxonomy" id="2762598"/>
    <lineage>
        <taxon>Bacteria</taxon>
        <taxon>Bacillati</taxon>
        <taxon>Actinomycetota</taxon>
        <taxon>Actinomycetes</taxon>
        <taxon>Kitasatosporales</taxon>
        <taxon>Streptomycetaceae</taxon>
        <taxon>Streptomyces</taxon>
    </lineage>
</organism>
<keyword evidence="3" id="KW-1185">Reference proteome</keyword>
<evidence type="ECO:0000256" key="1">
    <source>
        <dbReference type="SAM" id="Phobius"/>
    </source>
</evidence>
<evidence type="ECO:0000313" key="3">
    <source>
        <dbReference type="Proteomes" id="UP001614264"/>
    </source>
</evidence>
<proteinExistence type="predicted"/>
<reference evidence="2 3" key="1">
    <citation type="submission" date="2024-07" db="EMBL/GenBank/DDBJ databases">
        <title>Whole genome sequencing of Prodigiosin pigment-producing Streptomyces salinarius isolated from rhizosphere soil of Arachis hypogaea.</title>
        <authorList>
            <person name="Vidhya A."/>
            <person name="Ramya S."/>
        </authorList>
    </citation>
    <scope>NUCLEOTIDE SEQUENCE [LARGE SCALE GENOMIC DNA]</scope>
    <source>
        <strain evidence="2 3">VRMG2420</strain>
    </source>
</reference>
<keyword evidence="1" id="KW-0812">Transmembrane</keyword>
<keyword evidence="1" id="KW-1133">Transmembrane helix</keyword>
<sequence length="194" mass="21567">MRTRVRGWRRRRNPLRRRCDVVEAWTRVVVALLLVVGAPLLGAATAWWGYGQAQAIVAEQRAERHRVRATVVDRTPGSLPTGQLGGQQSYRATVHWKTADGTEKSTTARVPAGARDGDTVGVWLDSHGQSVPPPSDGTEIWQHSATVGSFTALGTALTVLLAHRAVRAVTLRRRMAEWDRDWALTEPQWTHRRA</sequence>
<dbReference type="RefSeq" id="WP_102929752.1">
    <property type="nucleotide sequence ID" value="NZ_JBITPR010000045.1"/>
</dbReference>
<feature type="transmembrane region" description="Helical" evidence="1">
    <location>
        <begin position="21"/>
        <end position="41"/>
    </location>
</feature>
<evidence type="ECO:0008006" key="4">
    <source>
        <dbReference type="Google" id="ProtNLM"/>
    </source>
</evidence>
<accession>A0ABW8BEC4</accession>
<dbReference type="PANTHER" id="PTHR42305">
    <property type="entry name" value="MEMBRANE PROTEIN RV1733C-RELATED"/>
    <property type="match status" value="1"/>
</dbReference>